<keyword evidence="7 8" id="KW-0472">Membrane</keyword>
<keyword evidence="4 8" id="KW-1003">Cell membrane</keyword>
<dbReference type="NCBIfam" id="TIGR00383">
    <property type="entry name" value="corA"/>
    <property type="match status" value="1"/>
</dbReference>
<sequence>MTNDHDTPALEPVHSSDYTVPRSDISTAPEHAVHQTRYTAEHCTLADYLPADNGMLSTTTGSVVAPADLHRADGNEVNWLHFVGLNNAALLKAALAPYNIHELVLEDILSQKQRPKIEDYGSYLFIAARVYQYSGGKLQSDQVYLIVGSDFVLTFQQRPLGLFSSIRQHMSDPRYDIRNQDAAFLAYRIIDRLIDDYFLTLDQFNNRVEAIDKTLFADTADNSGLLTRIHRLKRDAVRLRRTLQPLRDVLAQLVHGEFTAFHGKSHLYLRDAYDHTMQLLESLDASRDMVVSMMDIHLSFQSNRLNQQMRVLTVITILFMPLTVITGIYGMNFDNMPELHWHYGYFMVLGLMALIIISLLAVFHRRKWL</sequence>
<dbReference type="PANTHER" id="PTHR46494:SF1">
    <property type="entry name" value="CORA FAMILY METAL ION TRANSPORTER (EUROFUNG)"/>
    <property type="match status" value="1"/>
</dbReference>
<dbReference type="Proteomes" id="UP000829817">
    <property type="component" value="Chromosome"/>
</dbReference>
<dbReference type="InterPro" id="IPR002523">
    <property type="entry name" value="MgTranspt_CorA/ZnTranspt_ZntB"/>
</dbReference>
<dbReference type="EMBL" id="CP091508">
    <property type="protein sequence ID" value="UOO82982.1"/>
    <property type="molecule type" value="Genomic_DNA"/>
</dbReference>
<keyword evidence="3 8" id="KW-0813">Transport</keyword>
<feature type="region of interest" description="Disordered" evidence="9">
    <location>
        <begin position="1"/>
        <end position="30"/>
    </location>
</feature>
<keyword evidence="6 8" id="KW-1133">Transmembrane helix</keyword>
<keyword evidence="5 8" id="KW-0812">Transmembrane</keyword>
<evidence type="ECO:0000256" key="2">
    <source>
        <dbReference type="ARBA" id="ARBA00009765"/>
    </source>
</evidence>
<evidence type="ECO:0000313" key="11">
    <source>
        <dbReference type="Proteomes" id="UP000829817"/>
    </source>
</evidence>
<evidence type="ECO:0000256" key="5">
    <source>
        <dbReference type="ARBA" id="ARBA00022692"/>
    </source>
</evidence>
<comment type="function">
    <text evidence="8">Mediates influx of magnesium ions.</text>
</comment>
<evidence type="ECO:0000256" key="7">
    <source>
        <dbReference type="ARBA" id="ARBA00023136"/>
    </source>
</evidence>
<dbReference type="RefSeq" id="WP_244787213.1">
    <property type="nucleotide sequence ID" value="NZ_CP091508.1"/>
</dbReference>
<evidence type="ECO:0000313" key="10">
    <source>
        <dbReference type="EMBL" id="UOO82982.1"/>
    </source>
</evidence>
<evidence type="ECO:0000256" key="3">
    <source>
        <dbReference type="ARBA" id="ARBA00022448"/>
    </source>
</evidence>
<dbReference type="Pfam" id="PF01544">
    <property type="entry name" value="CorA"/>
    <property type="match status" value="1"/>
</dbReference>
<keyword evidence="8" id="KW-0406">Ion transport</keyword>
<dbReference type="InterPro" id="IPR004488">
    <property type="entry name" value="Mg/Co-transport_prot_CorA"/>
</dbReference>
<reference evidence="10 11" key="1">
    <citation type="journal article" date="2022" name="Res Sq">
        <title>Evolution of multicellular longitudinally dividing oral cavity symbionts (Neisseriaceae).</title>
        <authorList>
            <person name="Nyongesa S."/>
            <person name="Weber P."/>
            <person name="Bernet E."/>
            <person name="Pullido F."/>
            <person name="Nieckarz M."/>
            <person name="Delaby M."/>
            <person name="Nieves C."/>
            <person name="Viehboeck T."/>
            <person name="Krause N."/>
            <person name="Rivera-Millot A."/>
            <person name="Nakamura A."/>
            <person name="Vischer N."/>
            <person name="VanNieuwenhze M."/>
            <person name="Brun Y."/>
            <person name="Cava F."/>
            <person name="Bulgheresi S."/>
            <person name="Veyrier F."/>
        </authorList>
    </citation>
    <scope>NUCLEOTIDE SEQUENCE [LARGE SCALE GENOMIC DNA]</scope>
    <source>
        <strain evidence="10 11">CCUG 63373m</strain>
    </source>
</reference>
<dbReference type="InterPro" id="IPR045861">
    <property type="entry name" value="CorA_cytoplasmic_dom"/>
</dbReference>
<dbReference type="CDD" id="cd12828">
    <property type="entry name" value="TmCorA-like_1"/>
    <property type="match status" value="1"/>
</dbReference>
<dbReference type="SUPFAM" id="SSF143865">
    <property type="entry name" value="CorA soluble domain-like"/>
    <property type="match status" value="1"/>
</dbReference>
<gene>
    <name evidence="8 10" type="primary">corA</name>
    <name evidence="10" type="ORF">LVJ83_05865</name>
</gene>
<organism evidence="10 11">
    <name type="scientific">Uruburuella testudinis</name>
    <dbReference type="NCBI Taxonomy" id="1282863"/>
    <lineage>
        <taxon>Bacteria</taxon>
        <taxon>Pseudomonadati</taxon>
        <taxon>Pseudomonadota</taxon>
        <taxon>Betaproteobacteria</taxon>
        <taxon>Neisseriales</taxon>
        <taxon>Neisseriaceae</taxon>
        <taxon>Uruburuella</taxon>
    </lineage>
</organism>
<dbReference type="InterPro" id="IPR045863">
    <property type="entry name" value="CorA_TM1_TM2"/>
</dbReference>
<feature type="transmembrane region" description="Helical" evidence="8">
    <location>
        <begin position="343"/>
        <end position="363"/>
    </location>
</feature>
<proteinExistence type="inferred from homology"/>
<comment type="subcellular location">
    <subcellularLocation>
        <location evidence="1">Cell membrane</location>
        <topology evidence="1">Multi-pass membrane protein</topology>
    </subcellularLocation>
    <subcellularLocation>
        <location evidence="8">Membrane</location>
        <topology evidence="8">Multi-pass membrane protein</topology>
    </subcellularLocation>
</comment>
<dbReference type="Gene3D" id="1.20.58.340">
    <property type="entry name" value="Magnesium transport protein CorA, transmembrane region"/>
    <property type="match status" value="2"/>
</dbReference>
<dbReference type="SUPFAM" id="SSF144083">
    <property type="entry name" value="Magnesium transport protein CorA, transmembrane region"/>
    <property type="match status" value="1"/>
</dbReference>
<feature type="transmembrane region" description="Helical" evidence="8">
    <location>
        <begin position="311"/>
        <end position="331"/>
    </location>
</feature>
<evidence type="ECO:0000256" key="6">
    <source>
        <dbReference type="ARBA" id="ARBA00022989"/>
    </source>
</evidence>
<evidence type="ECO:0000256" key="4">
    <source>
        <dbReference type="ARBA" id="ARBA00022475"/>
    </source>
</evidence>
<comment type="similarity">
    <text evidence="2 8">Belongs to the CorA metal ion transporter (MIT) (TC 1.A.35) family.</text>
</comment>
<keyword evidence="8" id="KW-0460">Magnesium</keyword>
<evidence type="ECO:0000256" key="8">
    <source>
        <dbReference type="RuleBase" id="RU362010"/>
    </source>
</evidence>
<protein>
    <recommendedName>
        <fullName evidence="8">Magnesium transport protein CorA</fullName>
    </recommendedName>
</protein>
<evidence type="ECO:0000256" key="9">
    <source>
        <dbReference type="SAM" id="MobiDB-lite"/>
    </source>
</evidence>
<evidence type="ECO:0000256" key="1">
    <source>
        <dbReference type="ARBA" id="ARBA00004651"/>
    </source>
</evidence>
<dbReference type="Gene3D" id="3.30.460.20">
    <property type="entry name" value="CorA soluble domain-like"/>
    <property type="match status" value="1"/>
</dbReference>
<accession>A0ABY4DVC5</accession>
<name>A0ABY4DVC5_9NEIS</name>
<dbReference type="PANTHER" id="PTHR46494">
    <property type="entry name" value="CORA FAMILY METAL ION TRANSPORTER (EUROFUNG)"/>
    <property type="match status" value="1"/>
</dbReference>
<keyword evidence="11" id="KW-1185">Reference proteome</keyword>